<comment type="caution">
    <text evidence="1">The sequence shown here is derived from an EMBL/GenBank/DDBJ whole genome shotgun (WGS) entry which is preliminary data.</text>
</comment>
<dbReference type="EMBL" id="CAJOBG010002456">
    <property type="protein sequence ID" value="CAF4008080.1"/>
    <property type="molecule type" value="Genomic_DNA"/>
</dbReference>
<sequence length="112" mass="12497">MIALGSSWTHQCIPSSMELLLTFSENIIGQLSIINYGSGMTENNKDWRISSGKLSDGSGWTPQHQRRINALDIVDDKVGFEHYLSVKSDDTILSKETGVILSCEIFINHQLN</sequence>
<dbReference type="AlphaFoldDB" id="A0A816UY60"/>
<dbReference type="Proteomes" id="UP000663866">
    <property type="component" value="Unassembled WGS sequence"/>
</dbReference>
<protein>
    <submittedName>
        <fullName evidence="1">Uncharacterized protein</fullName>
    </submittedName>
</protein>
<organism evidence="1 3">
    <name type="scientific">Rotaria magnacalcarata</name>
    <dbReference type="NCBI Taxonomy" id="392030"/>
    <lineage>
        <taxon>Eukaryota</taxon>
        <taxon>Metazoa</taxon>
        <taxon>Spiralia</taxon>
        <taxon>Gnathifera</taxon>
        <taxon>Rotifera</taxon>
        <taxon>Eurotatoria</taxon>
        <taxon>Bdelloidea</taxon>
        <taxon>Philodinida</taxon>
        <taxon>Philodinidae</taxon>
        <taxon>Rotaria</taxon>
    </lineage>
</organism>
<proteinExistence type="predicted"/>
<dbReference type="EMBL" id="CAJNRF010009890">
    <property type="protein sequence ID" value="CAF2114653.1"/>
    <property type="molecule type" value="Genomic_DNA"/>
</dbReference>
<evidence type="ECO:0000313" key="4">
    <source>
        <dbReference type="Proteomes" id="UP000663866"/>
    </source>
</evidence>
<gene>
    <name evidence="2" type="ORF">OVN521_LOCUS15450</name>
    <name evidence="1" type="ORF">WKI299_LOCUS22944</name>
</gene>
<evidence type="ECO:0000313" key="3">
    <source>
        <dbReference type="Proteomes" id="UP000663856"/>
    </source>
</evidence>
<evidence type="ECO:0000313" key="2">
    <source>
        <dbReference type="EMBL" id="CAF4008080.1"/>
    </source>
</evidence>
<evidence type="ECO:0000313" key="1">
    <source>
        <dbReference type="EMBL" id="CAF2114653.1"/>
    </source>
</evidence>
<reference evidence="1" key="1">
    <citation type="submission" date="2021-02" db="EMBL/GenBank/DDBJ databases">
        <authorList>
            <person name="Nowell W R."/>
        </authorList>
    </citation>
    <scope>NUCLEOTIDE SEQUENCE</scope>
</reference>
<dbReference type="Proteomes" id="UP000663856">
    <property type="component" value="Unassembled WGS sequence"/>
</dbReference>
<keyword evidence="4" id="KW-1185">Reference proteome</keyword>
<name>A0A816UY60_9BILA</name>
<accession>A0A816UY60</accession>